<feature type="transmembrane region" description="Helical" evidence="9">
    <location>
        <begin position="129"/>
        <end position="150"/>
    </location>
</feature>
<dbReference type="EMBL" id="CADIKM010000109">
    <property type="protein sequence ID" value="CAB3807771.1"/>
    <property type="molecule type" value="Genomic_DNA"/>
</dbReference>
<evidence type="ECO:0000313" key="11">
    <source>
        <dbReference type="EMBL" id="CAB3807771.1"/>
    </source>
</evidence>
<dbReference type="InterPro" id="IPR011701">
    <property type="entry name" value="MFS"/>
</dbReference>
<keyword evidence="4" id="KW-1003">Cell membrane</keyword>
<dbReference type="InterPro" id="IPR004638">
    <property type="entry name" value="EmrB-like"/>
</dbReference>
<evidence type="ECO:0000259" key="10">
    <source>
        <dbReference type="PROSITE" id="PS50850"/>
    </source>
</evidence>
<dbReference type="PANTHER" id="PTHR42718">
    <property type="entry name" value="MAJOR FACILITATOR SUPERFAMILY MULTIDRUG TRANSPORTER MFSC"/>
    <property type="match status" value="1"/>
</dbReference>
<gene>
    <name evidence="11" type="primary">emrB_6</name>
    <name evidence="11" type="ORF">LMG28138_05966</name>
</gene>
<dbReference type="PANTHER" id="PTHR42718:SF9">
    <property type="entry name" value="MAJOR FACILITATOR SUPERFAMILY MULTIDRUG TRANSPORTER MFSC"/>
    <property type="match status" value="1"/>
</dbReference>
<evidence type="ECO:0000313" key="12">
    <source>
        <dbReference type="Proteomes" id="UP000494115"/>
    </source>
</evidence>
<feature type="transmembrane region" description="Helical" evidence="9">
    <location>
        <begin position="70"/>
        <end position="91"/>
    </location>
</feature>
<evidence type="ECO:0000256" key="4">
    <source>
        <dbReference type="ARBA" id="ARBA00022475"/>
    </source>
</evidence>
<dbReference type="AlphaFoldDB" id="A0A6S7CEW9"/>
<evidence type="ECO:0000256" key="8">
    <source>
        <dbReference type="SAM" id="MobiDB-lite"/>
    </source>
</evidence>
<dbReference type="Proteomes" id="UP000494115">
    <property type="component" value="Unassembled WGS sequence"/>
</dbReference>
<feature type="domain" description="Major facilitator superfamily (MFS) profile" evidence="10">
    <location>
        <begin position="34"/>
        <end position="531"/>
    </location>
</feature>
<dbReference type="InterPro" id="IPR020846">
    <property type="entry name" value="MFS_dom"/>
</dbReference>
<feature type="transmembrane region" description="Helical" evidence="9">
    <location>
        <begin position="419"/>
        <end position="440"/>
    </location>
</feature>
<feature type="transmembrane region" description="Helical" evidence="9">
    <location>
        <begin position="156"/>
        <end position="177"/>
    </location>
</feature>
<evidence type="ECO:0000256" key="7">
    <source>
        <dbReference type="ARBA" id="ARBA00023136"/>
    </source>
</evidence>
<dbReference type="Gene3D" id="1.20.1250.20">
    <property type="entry name" value="MFS general substrate transporter like domains"/>
    <property type="match status" value="1"/>
</dbReference>
<evidence type="ECO:0000256" key="9">
    <source>
        <dbReference type="SAM" id="Phobius"/>
    </source>
</evidence>
<dbReference type="InterPro" id="IPR036259">
    <property type="entry name" value="MFS_trans_sf"/>
</dbReference>
<dbReference type="PROSITE" id="PS50850">
    <property type="entry name" value="MFS"/>
    <property type="match status" value="1"/>
</dbReference>
<evidence type="ECO:0000256" key="5">
    <source>
        <dbReference type="ARBA" id="ARBA00022692"/>
    </source>
</evidence>
<feature type="transmembrane region" description="Helical" evidence="9">
    <location>
        <begin position="326"/>
        <end position="343"/>
    </location>
</feature>
<comment type="subcellular location">
    <subcellularLocation>
        <location evidence="1">Cell membrane</location>
        <topology evidence="1">Multi-pass membrane protein</topology>
    </subcellularLocation>
</comment>
<feature type="region of interest" description="Disordered" evidence="8">
    <location>
        <begin position="1"/>
        <end position="20"/>
    </location>
</feature>
<feature type="transmembrane region" description="Helical" evidence="9">
    <location>
        <begin position="253"/>
        <end position="274"/>
    </location>
</feature>
<keyword evidence="3" id="KW-0813">Transport</keyword>
<name>A0A6S7CEW9_9BURK</name>
<feature type="transmembrane region" description="Helical" evidence="9">
    <location>
        <begin position="388"/>
        <end position="407"/>
    </location>
</feature>
<evidence type="ECO:0000256" key="6">
    <source>
        <dbReference type="ARBA" id="ARBA00022989"/>
    </source>
</evidence>
<organism evidence="11 12">
    <name type="scientific">Pararobbsia alpina</name>
    <dbReference type="NCBI Taxonomy" id="621374"/>
    <lineage>
        <taxon>Bacteria</taxon>
        <taxon>Pseudomonadati</taxon>
        <taxon>Pseudomonadota</taxon>
        <taxon>Betaproteobacteria</taxon>
        <taxon>Burkholderiales</taxon>
        <taxon>Burkholderiaceae</taxon>
        <taxon>Pararobbsia</taxon>
    </lineage>
</organism>
<feature type="transmembrane region" description="Helical" evidence="9">
    <location>
        <begin position="295"/>
        <end position="314"/>
    </location>
</feature>
<dbReference type="GO" id="GO:0005886">
    <property type="term" value="C:plasma membrane"/>
    <property type="evidence" value="ECO:0007669"/>
    <property type="project" value="UniProtKB-SubCell"/>
</dbReference>
<feature type="transmembrane region" description="Helical" evidence="9">
    <location>
        <begin position="509"/>
        <end position="526"/>
    </location>
</feature>
<dbReference type="Gene3D" id="1.20.1720.10">
    <property type="entry name" value="Multidrug resistance protein D"/>
    <property type="match status" value="1"/>
</dbReference>
<dbReference type="SUPFAM" id="SSF103473">
    <property type="entry name" value="MFS general substrate transporter"/>
    <property type="match status" value="1"/>
</dbReference>
<evidence type="ECO:0000256" key="3">
    <source>
        <dbReference type="ARBA" id="ARBA00022448"/>
    </source>
</evidence>
<evidence type="ECO:0000256" key="2">
    <source>
        <dbReference type="ARBA" id="ARBA00008537"/>
    </source>
</evidence>
<sequence>MSMSAPALATTTARPSPAAAQTVDEHVSTRTWIAVVGAALGAFLAILNIQIVSSSLADIQGAIGAGSDEGGWITTAYLVAEIIVIPISGWLARVFSVRTYLLTNTLLFLVLTVACAFTTNLGQMIVVRAMQGFAGGVLIPLAFSIIMTRLPPSKHAIGLAIYSISAIFAPAIGPVIGGFCNETFGWQSIFFINLLPGAVMFAMLWISLDPEPRQFDLLRRGDWFGIATIAIGLGALETVLEEGEKDDWFGSQFIVRLTVVAVVSLVAFVILQLVRKQPLLHLRLLARRNFGLGTIANFFFGLSMYGWIYIVPLYLSRIQGYNAEQIGGVIIWIGLPQLLILPLMPKMMKHVDPRLLVTVGFVLFIVGSLLATNLSGDFSGPQFLASSLVRAVAQSMVMTPLSAMAVAGIEREYAGSAAALFNMVRNLGGAIGIAVIQTFLTKRDQFHSDVLTAQVSLLDNATRTRLNGLTETFLQHGISDPSYARREAMVMVGRAIHRQAMMLAYSDTIILQSALLGLALFAVLLLKKSKARSGGEAH</sequence>
<protein>
    <submittedName>
        <fullName evidence="11">Colistin resistance protein EmrB</fullName>
    </submittedName>
</protein>
<keyword evidence="12" id="KW-1185">Reference proteome</keyword>
<dbReference type="GO" id="GO:0022857">
    <property type="term" value="F:transmembrane transporter activity"/>
    <property type="evidence" value="ECO:0007669"/>
    <property type="project" value="InterPro"/>
</dbReference>
<keyword evidence="7 9" id="KW-0472">Membrane</keyword>
<dbReference type="CDD" id="cd17503">
    <property type="entry name" value="MFS_LmrB_MDR_like"/>
    <property type="match status" value="1"/>
</dbReference>
<feature type="transmembrane region" description="Helical" evidence="9">
    <location>
        <begin position="189"/>
        <end position="208"/>
    </location>
</feature>
<dbReference type="Pfam" id="PF07690">
    <property type="entry name" value="MFS_1"/>
    <property type="match status" value="1"/>
</dbReference>
<reference evidence="11 12" key="1">
    <citation type="submission" date="2020-04" db="EMBL/GenBank/DDBJ databases">
        <authorList>
            <person name="De Canck E."/>
        </authorList>
    </citation>
    <scope>NUCLEOTIDE SEQUENCE [LARGE SCALE GENOMIC DNA]</scope>
    <source>
        <strain evidence="11 12">LMG 28138</strain>
    </source>
</reference>
<feature type="transmembrane region" description="Helical" evidence="9">
    <location>
        <begin position="97"/>
        <end position="117"/>
    </location>
</feature>
<comment type="similarity">
    <text evidence="2">Belongs to the major facilitator superfamily. EmrB family.</text>
</comment>
<accession>A0A6S7CEW9</accession>
<proteinExistence type="inferred from homology"/>
<keyword evidence="5 9" id="KW-0812">Transmembrane</keyword>
<evidence type="ECO:0000256" key="1">
    <source>
        <dbReference type="ARBA" id="ARBA00004651"/>
    </source>
</evidence>
<feature type="transmembrane region" description="Helical" evidence="9">
    <location>
        <begin position="30"/>
        <end position="49"/>
    </location>
</feature>
<keyword evidence="6 9" id="KW-1133">Transmembrane helix</keyword>
<feature type="transmembrane region" description="Helical" evidence="9">
    <location>
        <begin position="355"/>
        <end position="376"/>
    </location>
</feature>
<dbReference type="NCBIfam" id="TIGR00711">
    <property type="entry name" value="efflux_EmrB"/>
    <property type="match status" value="1"/>
</dbReference>